<reference evidence="4 5" key="1">
    <citation type="submission" date="2014-02" db="EMBL/GenBank/DDBJ databases">
        <title>The small core and large imbalanced accessory genome model reveals a collaborative survival strategy of Sorangium cellulosum strains in nature.</title>
        <authorList>
            <person name="Han K."/>
            <person name="Peng R."/>
            <person name="Blom J."/>
            <person name="Li Y.-Z."/>
        </authorList>
    </citation>
    <scope>NUCLEOTIDE SEQUENCE [LARGE SCALE GENOMIC DNA]</scope>
    <source>
        <strain evidence="4 5">So0157-25</strain>
    </source>
</reference>
<dbReference type="InterPro" id="IPR036526">
    <property type="entry name" value="C-N_Hydrolase_sf"/>
</dbReference>
<comment type="similarity">
    <text evidence="1">Belongs to the carbon-nitrogen hydrolase superfamily. NIT1/NIT2 family.</text>
</comment>
<dbReference type="Gene3D" id="3.60.110.10">
    <property type="entry name" value="Carbon-nitrogen hydrolase"/>
    <property type="match status" value="1"/>
</dbReference>
<dbReference type="AlphaFoldDB" id="A0A150PBK3"/>
<protein>
    <submittedName>
        <fullName evidence="4">Hydrolase</fullName>
    </submittedName>
</protein>
<dbReference type="CDD" id="cd07572">
    <property type="entry name" value="nit"/>
    <property type="match status" value="1"/>
</dbReference>
<feature type="domain" description="CN hydrolase" evidence="3">
    <location>
        <begin position="5"/>
        <end position="254"/>
    </location>
</feature>
<organism evidence="4 5">
    <name type="scientific">Sorangium cellulosum</name>
    <name type="common">Polyangium cellulosum</name>
    <dbReference type="NCBI Taxonomy" id="56"/>
    <lineage>
        <taxon>Bacteria</taxon>
        <taxon>Pseudomonadati</taxon>
        <taxon>Myxococcota</taxon>
        <taxon>Polyangia</taxon>
        <taxon>Polyangiales</taxon>
        <taxon>Polyangiaceae</taxon>
        <taxon>Sorangium</taxon>
    </lineage>
</organism>
<sequence length="272" mass="29383">MQKPVTWAALQLSSQENVRENLARVEARVAEAARRGATTVVLPENFAYMGSEEGKRTIAEDLDAGGGPIAQRLADAARSARVTIVAGGFPERAHDPARPYNTCAVFAPDGRLAARYRKIHLFDVEIADGTKYRESASTTAGERPVVTEIDGVKLGLSICYDVRFPELYRALSSAGAEAIVVPAAFTLLTGKDHWMVLLRARAIEAQAYVIASAQWGKHPGGRATFGKSCVIDPWGEVIAQASEGEGIAMATLDPAYLDRVRANLPSLQHRRL</sequence>
<dbReference type="PANTHER" id="PTHR23088:SF27">
    <property type="entry name" value="DEAMINATED GLUTATHIONE AMIDASE"/>
    <property type="match status" value="1"/>
</dbReference>
<evidence type="ECO:0000259" key="3">
    <source>
        <dbReference type="PROSITE" id="PS50263"/>
    </source>
</evidence>
<name>A0A150PBK3_SORCE</name>
<dbReference type="EMBL" id="JELY01002307">
    <property type="protein sequence ID" value="KYF53001.1"/>
    <property type="molecule type" value="Genomic_DNA"/>
</dbReference>
<dbReference type="InterPro" id="IPR003010">
    <property type="entry name" value="C-N_Hydrolase"/>
</dbReference>
<dbReference type="Proteomes" id="UP000075420">
    <property type="component" value="Unassembled WGS sequence"/>
</dbReference>
<dbReference type="PROSITE" id="PS50263">
    <property type="entry name" value="CN_HYDROLASE"/>
    <property type="match status" value="1"/>
</dbReference>
<comment type="caution">
    <text evidence="4">The sequence shown here is derived from an EMBL/GenBank/DDBJ whole genome shotgun (WGS) entry which is preliminary data.</text>
</comment>
<dbReference type="InterPro" id="IPR045254">
    <property type="entry name" value="Nit1/2_C-N_Hydrolase"/>
</dbReference>
<evidence type="ECO:0000256" key="1">
    <source>
        <dbReference type="ARBA" id="ARBA00010613"/>
    </source>
</evidence>
<dbReference type="PANTHER" id="PTHR23088">
    <property type="entry name" value="NITRILASE-RELATED"/>
    <property type="match status" value="1"/>
</dbReference>
<dbReference type="PROSITE" id="PS01227">
    <property type="entry name" value="UPF0012"/>
    <property type="match status" value="1"/>
</dbReference>
<dbReference type="InterPro" id="IPR001110">
    <property type="entry name" value="UPF0012_CS"/>
</dbReference>
<proteinExistence type="inferred from homology"/>
<gene>
    <name evidence="4" type="ORF">BE08_29085</name>
</gene>
<accession>A0A150PBK3</accession>
<keyword evidence="2 4" id="KW-0378">Hydrolase</keyword>
<evidence type="ECO:0000256" key="2">
    <source>
        <dbReference type="ARBA" id="ARBA00022801"/>
    </source>
</evidence>
<evidence type="ECO:0000313" key="5">
    <source>
        <dbReference type="Proteomes" id="UP000075420"/>
    </source>
</evidence>
<dbReference type="GO" id="GO:0016811">
    <property type="term" value="F:hydrolase activity, acting on carbon-nitrogen (but not peptide) bonds, in linear amides"/>
    <property type="evidence" value="ECO:0007669"/>
    <property type="project" value="InterPro"/>
</dbReference>
<dbReference type="Pfam" id="PF00795">
    <property type="entry name" value="CN_hydrolase"/>
    <property type="match status" value="1"/>
</dbReference>
<evidence type="ECO:0000313" key="4">
    <source>
        <dbReference type="EMBL" id="KYF53001.1"/>
    </source>
</evidence>
<dbReference type="SUPFAM" id="SSF56317">
    <property type="entry name" value="Carbon-nitrogen hydrolase"/>
    <property type="match status" value="1"/>
</dbReference>